<dbReference type="SUPFAM" id="SSF55874">
    <property type="entry name" value="ATPase domain of HSP90 chaperone/DNA topoisomerase II/histidine kinase"/>
    <property type="match status" value="1"/>
</dbReference>
<comment type="caution">
    <text evidence="10">The sequence shown here is derived from an EMBL/GenBank/DDBJ whole genome shotgun (WGS) entry which is preliminary data.</text>
</comment>
<comment type="catalytic activity">
    <reaction evidence="1">
        <text>ATP + protein L-histidine = ADP + protein N-phospho-L-histidine.</text>
        <dbReference type="EC" id="2.7.13.3"/>
    </reaction>
</comment>
<dbReference type="SUPFAM" id="SSF47384">
    <property type="entry name" value="Homodimeric domain of signal transducing histidine kinase"/>
    <property type="match status" value="1"/>
</dbReference>
<feature type="domain" description="Response regulatory" evidence="8">
    <location>
        <begin position="755"/>
        <end position="870"/>
    </location>
</feature>
<evidence type="ECO:0000256" key="4">
    <source>
        <dbReference type="ARBA" id="ARBA00022679"/>
    </source>
</evidence>
<dbReference type="EC" id="2.7.13.3" evidence="2"/>
<name>A0ABS1WSD8_9GAMM</name>
<keyword evidence="5" id="KW-0418">Kinase</keyword>
<dbReference type="SMART" id="SM00388">
    <property type="entry name" value="HisKA"/>
    <property type="match status" value="1"/>
</dbReference>
<dbReference type="PRINTS" id="PR00344">
    <property type="entry name" value="BCTRLSENSOR"/>
</dbReference>
<evidence type="ECO:0000259" key="9">
    <source>
        <dbReference type="PROSITE" id="PS50113"/>
    </source>
</evidence>
<keyword evidence="11" id="KW-1185">Reference proteome</keyword>
<dbReference type="Gene3D" id="3.30.565.10">
    <property type="entry name" value="Histidine kinase-like ATPase, C-terminal domain"/>
    <property type="match status" value="1"/>
</dbReference>
<dbReference type="EMBL" id="JAEVLS010000001">
    <property type="protein sequence ID" value="MBM0103879.1"/>
    <property type="molecule type" value="Genomic_DNA"/>
</dbReference>
<evidence type="ECO:0000256" key="1">
    <source>
        <dbReference type="ARBA" id="ARBA00000085"/>
    </source>
</evidence>
<organism evidence="10 11">
    <name type="scientific">Steroidobacter gossypii</name>
    <dbReference type="NCBI Taxonomy" id="2805490"/>
    <lineage>
        <taxon>Bacteria</taxon>
        <taxon>Pseudomonadati</taxon>
        <taxon>Pseudomonadota</taxon>
        <taxon>Gammaproteobacteria</taxon>
        <taxon>Steroidobacterales</taxon>
        <taxon>Steroidobacteraceae</taxon>
        <taxon>Steroidobacter</taxon>
    </lineage>
</organism>
<evidence type="ECO:0000259" key="8">
    <source>
        <dbReference type="PROSITE" id="PS50110"/>
    </source>
</evidence>
<dbReference type="InterPro" id="IPR004358">
    <property type="entry name" value="Sig_transdc_His_kin-like_C"/>
</dbReference>
<dbReference type="InterPro" id="IPR003018">
    <property type="entry name" value="GAF"/>
</dbReference>
<dbReference type="PROSITE" id="PS50113">
    <property type="entry name" value="PAC"/>
    <property type="match status" value="1"/>
</dbReference>
<dbReference type="RefSeq" id="WP_203165830.1">
    <property type="nucleotide sequence ID" value="NZ_JAEVLS010000001.1"/>
</dbReference>
<evidence type="ECO:0000259" key="7">
    <source>
        <dbReference type="PROSITE" id="PS50109"/>
    </source>
</evidence>
<dbReference type="Pfam" id="PF08448">
    <property type="entry name" value="PAS_4"/>
    <property type="match status" value="1"/>
</dbReference>
<dbReference type="Gene3D" id="3.30.450.40">
    <property type="match status" value="1"/>
</dbReference>
<dbReference type="InterPro" id="IPR013656">
    <property type="entry name" value="PAS_4"/>
</dbReference>
<evidence type="ECO:0000256" key="6">
    <source>
        <dbReference type="PROSITE-ProRule" id="PRU00169"/>
    </source>
</evidence>
<dbReference type="Gene3D" id="3.30.450.20">
    <property type="entry name" value="PAS domain"/>
    <property type="match status" value="2"/>
</dbReference>
<dbReference type="SMART" id="SM00448">
    <property type="entry name" value="REC"/>
    <property type="match status" value="1"/>
</dbReference>
<feature type="domain" description="Histidine kinase" evidence="7">
    <location>
        <begin position="506"/>
        <end position="731"/>
    </location>
</feature>
<dbReference type="SUPFAM" id="SSF55781">
    <property type="entry name" value="GAF domain-like"/>
    <property type="match status" value="1"/>
</dbReference>
<dbReference type="PROSITE" id="PS50109">
    <property type="entry name" value="HIS_KIN"/>
    <property type="match status" value="1"/>
</dbReference>
<dbReference type="InterPro" id="IPR005467">
    <property type="entry name" value="His_kinase_dom"/>
</dbReference>
<feature type="domain" description="PAC" evidence="9">
    <location>
        <begin position="429"/>
        <end position="486"/>
    </location>
</feature>
<accession>A0ABS1WSD8</accession>
<dbReference type="PANTHER" id="PTHR43065">
    <property type="entry name" value="SENSOR HISTIDINE KINASE"/>
    <property type="match status" value="1"/>
</dbReference>
<dbReference type="InterPro" id="IPR011006">
    <property type="entry name" value="CheY-like_superfamily"/>
</dbReference>
<dbReference type="PANTHER" id="PTHR43065:SF42">
    <property type="entry name" value="TWO-COMPONENT SENSOR PPRA"/>
    <property type="match status" value="1"/>
</dbReference>
<dbReference type="Pfam" id="PF00512">
    <property type="entry name" value="HisKA"/>
    <property type="match status" value="1"/>
</dbReference>
<feature type="modified residue" description="4-aspartylphosphate" evidence="6">
    <location>
        <position position="805"/>
    </location>
</feature>
<evidence type="ECO:0000256" key="5">
    <source>
        <dbReference type="ARBA" id="ARBA00022777"/>
    </source>
</evidence>
<evidence type="ECO:0000256" key="2">
    <source>
        <dbReference type="ARBA" id="ARBA00012438"/>
    </source>
</evidence>
<evidence type="ECO:0000313" key="11">
    <source>
        <dbReference type="Proteomes" id="UP000661077"/>
    </source>
</evidence>
<keyword evidence="3 6" id="KW-0597">Phosphoprotein</keyword>
<proteinExistence type="predicted"/>
<dbReference type="InterPro" id="IPR003594">
    <property type="entry name" value="HATPase_dom"/>
</dbReference>
<protein>
    <recommendedName>
        <fullName evidence="2">histidine kinase</fullName>
        <ecNumber evidence="2">2.7.13.3</ecNumber>
    </recommendedName>
</protein>
<dbReference type="CDD" id="cd00082">
    <property type="entry name" value="HisKA"/>
    <property type="match status" value="1"/>
</dbReference>
<dbReference type="InterPro" id="IPR003661">
    <property type="entry name" value="HisK_dim/P_dom"/>
</dbReference>
<dbReference type="InterPro" id="IPR029016">
    <property type="entry name" value="GAF-like_dom_sf"/>
</dbReference>
<dbReference type="Gene3D" id="1.10.287.130">
    <property type="match status" value="1"/>
</dbReference>
<dbReference type="InterPro" id="IPR001789">
    <property type="entry name" value="Sig_transdc_resp-reg_receiver"/>
</dbReference>
<dbReference type="Pfam" id="PF02518">
    <property type="entry name" value="HATPase_c"/>
    <property type="match status" value="1"/>
</dbReference>
<evidence type="ECO:0000313" key="10">
    <source>
        <dbReference type="EMBL" id="MBM0103879.1"/>
    </source>
</evidence>
<dbReference type="SMART" id="SM00387">
    <property type="entry name" value="HATPase_c"/>
    <property type="match status" value="1"/>
</dbReference>
<dbReference type="InterPro" id="IPR036890">
    <property type="entry name" value="HATPase_C_sf"/>
</dbReference>
<dbReference type="Pfam" id="PF01590">
    <property type="entry name" value="GAF"/>
    <property type="match status" value="1"/>
</dbReference>
<dbReference type="Pfam" id="PF00072">
    <property type="entry name" value="Response_reg"/>
    <property type="match status" value="1"/>
</dbReference>
<dbReference type="InterPro" id="IPR036097">
    <property type="entry name" value="HisK_dim/P_sf"/>
</dbReference>
<dbReference type="SUPFAM" id="SSF55785">
    <property type="entry name" value="PYP-like sensor domain (PAS domain)"/>
    <property type="match status" value="1"/>
</dbReference>
<dbReference type="PROSITE" id="PS50110">
    <property type="entry name" value="RESPONSE_REGULATORY"/>
    <property type="match status" value="1"/>
</dbReference>
<dbReference type="SMART" id="SM00065">
    <property type="entry name" value="GAF"/>
    <property type="match status" value="1"/>
</dbReference>
<keyword evidence="4" id="KW-0808">Transferase</keyword>
<evidence type="ECO:0000256" key="3">
    <source>
        <dbReference type="ARBA" id="ARBA00022553"/>
    </source>
</evidence>
<dbReference type="SUPFAM" id="SSF52172">
    <property type="entry name" value="CheY-like"/>
    <property type="match status" value="1"/>
</dbReference>
<dbReference type="CDD" id="cd16919">
    <property type="entry name" value="HATPase_CckA-like"/>
    <property type="match status" value="1"/>
</dbReference>
<gene>
    <name evidence="10" type="ORF">JM946_03955</name>
</gene>
<sequence>MSTSPFMRVDGPATFLGGGGELGELIRGFHWDRTSLGSPLRWPQGLRTALRILLTTQHPACVFWGPELLCFYNDAYRSSLGPERHPAMLGAPLREVWSETWSIMGPQIERVMSGEGASWAEDHLVVIPRFGKREEIYWTYSFSPIDDASAPNNVGGVMVLCMETTKKVRAERQLAFQLALRDKLRTLSDASEIMQAAAEMVGRQLTAGRVGYGEVDPSGQTGMVVCDWTSAGMTSLAGRHLLDVFGQAMVRELQAGHTVRVEDAFTDPLIRDAADADVYRVNGARAGISVPLIKSGRLVGALYVHQAEPRRWTDDEVALVRETAERTWEAVERARAENALRQLNATLEQRVEHAVAQRKLWGELLDSVTALVAAVGKDYRFLALNKAYADRFERRIGVRPEVGQSLLDLLKVSREQLALSGSRWSRALAGEEFTLIEPTAPSEGDQMRHYEITYTSLRDPAGRVIGAFQYAQDVTERVRDQQRLSEAEESLRQSQKMEAVGQLTGGIAHDFNNLLTGIIGSLDMMQRKLARGQQIDVNAYVSAAMTAANRAAALTHRLLAFSRRQALDPRPVHVNRLILGMEELLRRTLGETIGLEFVEDPQLWLTRCDQNQLESALLNLTINARDAMPDGGKLTIETSNAHLEDAHEAKLRDVMPGDYIAICVTDTGVGMPPEVVNRAFDPFFTTKPIGQGTGLGLSMIYGFTRQSGGYARIQSEVGKGTVVKLYLPRYHGEHESSQEPAPAPLALQPNAREEVVLVVEDEQVVRDLVVDLLAEMGYRSLQAVDGPSGLAILLSDVRIDLLISDVGLPGFNGRQLADAARAHRPDLKVLFITGYAHNAAVSNDLLSPGMQMITKPFALETLAERIRDMIGDH</sequence>
<dbReference type="Gene3D" id="3.40.50.2300">
    <property type="match status" value="1"/>
</dbReference>
<dbReference type="Proteomes" id="UP000661077">
    <property type="component" value="Unassembled WGS sequence"/>
</dbReference>
<reference evidence="10 11" key="1">
    <citation type="journal article" date="2021" name="Int. J. Syst. Evol. Microbiol.">
        <title>Steroidobacter gossypii sp. nov., isolated from soil of cotton cropping field.</title>
        <authorList>
            <person name="Huang R."/>
            <person name="Yang S."/>
            <person name="Zhen C."/>
            <person name="Liu W."/>
        </authorList>
    </citation>
    <scope>NUCLEOTIDE SEQUENCE [LARGE SCALE GENOMIC DNA]</scope>
    <source>
        <strain evidence="10 11">S1-65</strain>
    </source>
</reference>
<dbReference type="InterPro" id="IPR000700">
    <property type="entry name" value="PAS-assoc_C"/>
</dbReference>
<dbReference type="InterPro" id="IPR035965">
    <property type="entry name" value="PAS-like_dom_sf"/>
</dbReference>